<keyword evidence="5" id="KW-0677">Repeat</keyword>
<dbReference type="PANTHER" id="PTHR48009">
    <property type="entry name" value="LEUCINE-RICH REPEAT (LRR) FAMILY PROTEIN"/>
    <property type="match status" value="1"/>
</dbReference>
<reference evidence="11" key="1">
    <citation type="submission" date="2015-02" db="EMBL/GenBank/DDBJ databases">
        <title>A transcriptome of Wollemia nobilis - a relic of Gondwana.</title>
        <authorList>
            <person name="Chia J.Y."/>
            <person name="Leong Y.S."/>
            <person name="Abdul Karim S."/>
            <person name="Wan Azmi N."/>
            <person name="Hercus R."/>
            <person name="Croft L."/>
        </authorList>
    </citation>
    <scope>NUCLEOTIDE SEQUENCE</scope>
    <source>
        <strain evidence="11">MaeBrown</strain>
        <tissue evidence="11">Leaf</tissue>
    </source>
</reference>
<evidence type="ECO:0000256" key="4">
    <source>
        <dbReference type="ARBA" id="ARBA00022729"/>
    </source>
</evidence>
<dbReference type="SUPFAM" id="SSF52058">
    <property type="entry name" value="L domain-like"/>
    <property type="match status" value="1"/>
</dbReference>
<evidence type="ECO:0000256" key="5">
    <source>
        <dbReference type="ARBA" id="ARBA00022737"/>
    </source>
</evidence>
<sequence length="423" mass="45116">MEFWKIVVKFLVLCSVWEWAWAKTLESDVQALILFKNAVEADTIDPSRCLGSWNFSVDPCDFRSTTQFVCGIRCDVKTGGKSRVTSLALDGVGYRGYVHGAIGNLTELTELNLGGNGFHGTIPESITGLGKLSRLDLSGNMLSGGLPLSLGRLKSLQVLSLSRNMLSGSLPGSLNDLKSLMRLDLSYNNLGGRIPPLGGLIQLYNLDMSFNRLVGVIPSELPGSLSQLTLKSNLLSGGVPSSLGRVMGLGVLDLSCNRLSGAIDGSLFSYPELQQVNLANNSFSAISVPDLSGVESQLVAVDIGSNKIGGLLPSNFSTLQSLAALSLRYNGFQGPIPAGYGAKAANAEKPLARLFLDGNYLNGGVPREFLRISSEKITGSFANNCLESCPSNVLLCKGAQRPASVCRRAYRNRKGPSKRSHVP</sequence>
<dbReference type="InterPro" id="IPR013210">
    <property type="entry name" value="LRR_N_plant-typ"/>
</dbReference>
<keyword evidence="2" id="KW-0433">Leucine-rich repeat</keyword>
<feature type="chain" id="PRO_5002212919" evidence="9">
    <location>
        <begin position="23"/>
        <end position="423"/>
    </location>
</feature>
<evidence type="ECO:0000259" key="10">
    <source>
        <dbReference type="Pfam" id="PF08263"/>
    </source>
</evidence>
<dbReference type="InterPro" id="IPR032675">
    <property type="entry name" value="LRR_dom_sf"/>
</dbReference>
<evidence type="ECO:0000256" key="3">
    <source>
        <dbReference type="ARBA" id="ARBA00022692"/>
    </source>
</evidence>
<dbReference type="AlphaFoldDB" id="A0A0C9S9E6"/>
<keyword evidence="3" id="KW-0812">Transmembrane</keyword>
<organism evidence="11">
    <name type="scientific">Wollemia nobilis</name>
    <dbReference type="NCBI Taxonomy" id="56998"/>
    <lineage>
        <taxon>Eukaryota</taxon>
        <taxon>Viridiplantae</taxon>
        <taxon>Streptophyta</taxon>
        <taxon>Embryophyta</taxon>
        <taxon>Tracheophyta</taxon>
        <taxon>Spermatophyta</taxon>
        <taxon>Pinopsida</taxon>
        <taxon>Pinidae</taxon>
        <taxon>Conifers II</taxon>
        <taxon>Araucariales</taxon>
        <taxon>Araucariaceae</taxon>
        <taxon>Wollemia</taxon>
    </lineage>
</organism>
<evidence type="ECO:0000256" key="2">
    <source>
        <dbReference type="ARBA" id="ARBA00022614"/>
    </source>
</evidence>
<dbReference type="Gene3D" id="3.80.10.10">
    <property type="entry name" value="Ribonuclease Inhibitor"/>
    <property type="match status" value="3"/>
</dbReference>
<protein>
    <submittedName>
        <fullName evidence="11">TSA: Wollemia nobilis Ref_Wollemi_Transcript_997_1867 transcribed RNA sequence</fullName>
    </submittedName>
</protein>
<dbReference type="PRINTS" id="PR00019">
    <property type="entry name" value="LEURICHRPT"/>
</dbReference>
<dbReference type="GO" id="GO:0016020">
    <property type="term" value="C:membrane"/>
    <property type="evidence" value="ECO:0007669"/>
    <property type="project" value="UniProtKB-SubCell"/>
</dbReference>
<evidence type="ECO:0000256" key="1">
    <source>
        <dbReference type="ARBA" id="ARBA00004167"/>
    </source>
</evidence>
<keyword evidence="6" id="KW-1133">Transmembrane helix</keyword>
<feature type="signal peptide" evidence="9">
    <location>
        <begin position="1"/>
        <end position="22"/>
    </location>
</feature>
<dbReference type="Pfam" id="PF08263">
    <property type="entry name" value="LRRNT_2"/>
    <property type="match status" value="1"/>
</dbReference>
<evidence type="ECO:0000256" key="8">
    <source>
        <dbReference type="ARBA" id="ARBA00023180"/>
    </source>
</evidence>
<dbReference type="EMBL" id="GCHU01000985">
    <property type="protein sequence ID" value="JAG89497.1"/>
    <property type="molecule type" value="Transcribed_RNA"/>
</dbReference>
<dbReference type="Pfam" id="PF00560">
    <property type="entry name" value="LRR_1"/>
    <property type="match status" value="5"/>
</dbReference>
<dbReference type="PANTHER" id="PTHR48009:SF9">
    <property type="entry name" value="LRR RECEPTOR-LIKE SERINE_THREONINE-PROTEIN KINASE GSO1"/>
    <property type="match status" value="1"/>
</dbReference>
<dbReference type="FunFam" id="3.80.10.10:FF:000275">
    <property type="entry name" value="Leucine-rich repeat receptor-like protein kinase"/>
    <property type="match status" value="1"/>
</dbReference>
<name>A0A0C9S9E6_9CONI</name>
<evidence type="ECO:0000256" key="7">
    <source>
        <dbReference type="ARBA" id="ARBA00023136"/>
    </source>
</evidence>
<accession>A0A0C9S9E6</accession>
<proteinExistence type="predicted"/>
<keyword evidence="7" id="KW-0472">Membrane</keyword>
<dbReference type="InterPro" id="IPR001611">
    <property type="entry name" value="Leu-rich_rpt"/>
</dbReference>
<keyword evidence="8" id="KW-0325">Glycoprotein</keyword>
<feature type="domain" description="Leucine-rich repeat-containing N-terminal plant-type" evidence="10">
    <location>
        <begin position="26"/>
        <end position="63"/>
    </location>
</feature>
<evidence type="ECO:0000256" key="6">
    <source>
        <dbReference type="ARBA" id="ARBA00022989"/>
    </source>
</evidence>
<dbReference type="InterPro" id="IPR053213">
    <property type="entry name" value="RLP29"/>
</dbReference>
<evidence type="ECO:0000256" key="9">
    <source>
        <dbReference type="SAM" id="SignalP"/>
    </source>
</evidence>
<keyword evidence="4 9" id="KW-0732">Signal</keyword>
<evidence type="ECO:0000313" key="11">
    <source>
        <dbReference type="EMBL" id="JAG89497.1"/>
    </source>
</evidence>
<comment type="subcellular location">
    <subcellularLocation>
        <location evidence="1">Membrane</location>
        <topology evidence="1">Single-pass membrane protein</topology>
    </subcellularLocation>
</comment>